<sequence>MHDPTGPCLFCQPEAARKAISRFVFRHLHPQLFIGTASDRYGGWIHQIYTPERYEGRIRQRTQRVGGTSFKSLVLPVESVREYFEHFGVLELDFTFYSPLWDPEGRPTRTYRTLREYAQHLPEDARVLLKVPQKVTARRLWQGRSFRVNPTYLNPALFTKGFYEPAVELLGDRIRGFIFEQEYQKKAERPDPNAFALELDRFFGTVPPETRYHLELRTEALHTPEVFRVLAKHRVESVLSHWTWLPPLMVQFRKRNQQFTGGSDALVIRLMTPRGMRYEDAYAKAHPFDRLVPGMALPRMFEETAAIATTGLKRHKTVYVVINNRAGGNAPLLARQLAFTFLKQTRADRKA</sequence>
<reference evidence="1 2" key="1">
    <citation type="submission" date="2017-04" db="EMBL/GenBank/DDBJ databases">
        <authorList>
            <person name="Afonso C.L."/>
            <person name="Miller P.J."/>
            <person name="Scott M.A."/>
            <person name="Spackman E."/>
            <person name="Goraichik I."/>
            <person name="Dimitrov K.M."/>
            <person name="Suarez D.L."/>
            <person name="Swayne D.E."/>
        </authorList>
    </citation>
    <scope>NUCLEOTIDE SEQUENCE [LARGE SCALE GENOMIC DNA]</scope>
    <source>
        <strain evidence="1 2">DSM 13146</strain>
    </source>
</reference>
<dbReference type="InterPro" id="IPR036520">
    <property type="entry name" value="UPF0759_sf"/>
</dbReference>
<gene>
    <name evidence="1" type="ORF">SAMN02746041_02671</name>
</gene>
<dbReference type="EMBL" id="FWXF01000017">
    <property type="protein sequence ID" value="SMC26575.1"/>
    <property type="molecule type" value="Genomic_DNA"/>
</dbReference>
<name>A0A1W1XRU0_9BACT</name>
<dbReference type="PANTHER" id="PTHR30348">
    <property type="entry name" value="UNCHARACTERIZED PROTEIN YECE"/>
    <property type="match status" value="1"/>
</dbReference>
<proteinExistence type="predicted"/>
<keyword evidence="2" id="KW-1185">Reference proteome</keyword>
<evidence type="ECO:0000313" key="2">
    <source>
        <dbReference type="Proteomes" id="UP000192783"/>
    </source>
</evidence>
<evidence type="ECO:0000313" key="1">
    <source>
        <dbReference type="EMBL" id="SMC26575.1"/>
    </source>
</evidence>
<dbReference type="RefSeq" id="WP_245802451.1">
    <property type="nucleotide sequence ID" value="NZ_FWXF01000017.1"/>
</dbReference>
<dbReference type="STRING" id="1121390.SAMN02746041_02671"/>
<protein>
    <submittedName>
        <fullName evidence="1">Uncharacterized conserved protein YecE, DUF72 family</fullName>
    </submittedName>
</protein>
<dbReference type="AlphaFoldDB" id="A0A1W1XRU0"/>
<dbReference type="InterPro" id="IPR002763">
    <property type="entry name" value="DUF72"/>
</dbReference>
<dbReference type="Pfam" id="PF01904">
    <property type="entry name" value="DUF72"/>
    <property type="match status" value="1"/>
</dbReference>
<dbReference type="Gene3D" id="3.20.20.410">
    <property type="entry name" value="Protein of unknown function UPF0759"/>
    <property type="match status" value="1"/>
</dbReference>
<organism evidence="1 2">
    <name type="scientific">Desulfacinum hydrothermale DSM 13146</name>
    <dbReference type="NCBI Taxonomy" id="1121390"/>
    <lineage>
        <taxon>Bacteria</taxon>
        <taxon>Pseudomonadati</taxon>
        <taxon>Thermodesulfobacteriota</taxon>
        <taxon>Syntrophobacteria</taxon>
        <taxon>Syntrophobacterales</taxon>
        <taxon>Syntrophobacteraceae</taxon>
        <taxon>Desulfacinum</taxon>
    </lineage>
</organism>
<dbReference type="SUPFAM" id="SSF117396">
    <property type="entry name" value="TM1631-like"/>
    <property type="match status" value="1"/>
</dbReference>
<accession>A0A1W1XRU0</accession>
<dbReference type="PANTHER" id="PTHR30348:SF4">
    <property type="entry name" value="DUF72 DOMAIN-CONTAINING PROTEIN"/>
    <property type="match status" value="1"/>
</dbReference>
<dbReference type="Proteomes" id="UP000192783">
    <property type="component" value="Unassembled WGS sequence"/>
</dbReference>